<dbReference type="GO" id="GO:0051745">
    <property type="term" value="F:4-hydroxy-3-methylbut-2-enyl diphosphate reductase activity"/>
    <property type="evidence" value="ECO:0007669"/>
    <property type="project" value="UniProtKB-UniRule"/>
</dbReference>
<dbReference type="GO" id="GO:0051539">
    <property type="term" value="F:4 iron, 4 sulfur cluster binding"/>
    <property type="evidence" value="ECO:0007669"/>
    <property type="project" value="UniProtKB-UniRule"/>
</dbReference>
<comment type="pathway">
    <text evidence="5">Isoprenoid biosynthesis; dimethylallyl diphosphate biosynthesis; dimethylallyl diphosphate from (2E)-4-hydroxy-3-methylbutenyl diphosphate: step 1/1.</text>
</comment>
<dbReference type="PANTHER" id="PTHR30426">
    <property type="entry name" value="4-HYDROXY-3-METHYLBUT-2-ENYL DIPHOSPHATE REDUCTASE"/>
    <property type="match status" value="1"/>
</dbReference>
<protein>
    <recommendedName>
        <fullName evidence="5">4-hydroxy-3-methylbut-2-enyl diphosphate reductase</fullName>
        <shortName evidence="5">HMBPP reductase</shortName>
        <ecNumber evidence="5">1.17.7.4</ecNumber>
    </recommendedName>
</protein>
<feature type="binding site" evidence="5">
    <location>
        <position position="220"/>
    </location>
    <ligand>
        <name>isopentenyl diphosphate</name>
        <dbReference type="ChEBI" id="CHEBI:128769"/>
    </ligand>
</feature>
<feature type="active site" description="Proton donor" evidence="5">
    <location>
        <position position="128"/>
    </location>
</feature>
<dbReference type="OrthoDB" id="9777362at2"/>
<dbReference type="CDD" id="cd13944">
    <property type="entry name" value="lytB_ispH"/>
    <property type="match status" value="1"/>
</dbReference>
<feature type="binding site" evidence="5">
    <location>
        <position position="220"/>
    </location>
    <ligand>
        <name>(2E)-4-hydroxy-3-methylbut-2-enyl diphosphate</name>
        <dbReference type="ChEBI" id="CHEBI:128753"/>
    </ligand>
</feature>
<name>A0A0C7P0N5_DEFTU</name>
<feature type="binding site" evidence="5">
    <location>
        <position position="221"/>
    </location>
    <ligand>
        <name>(2E)-4-hydroxy-3-methylbut-2-enyl diphosphate</name>
        <dbReference type="ChEBI" id="CHEBI:128753"/>
    </ligand>
</feature>
<keyword evidence="5 6" id="KW-0560">Oxidoreductase</keyword>
<feature type="binding site" evidence="5">
    <location>
        <position position="263"/>
    </location>
    <ligand>
        <name>(2E)-4-hydroxy-3-methylbut-2-enyl diphosphate</name>
        <dbReference type="ChEBI" id="CHEBI:128753"/>
    </ligand>
</feature>
<dbReference type="Proteomes" id="UP000032809">
    <property type="component" value="Chromosome I"/>
</dbReference>
<comment type="catalytic activity">
    <reaction evidence="5">
        <text>dimethylallyl diphosphate + 2 oxidized [2Fe-2S]-[ferredoxin] + H2O = (2E)-4-hydroxy-3-methylbut-2-enyl diphosphate + 2 reduced [2Fe-2S]-[ferredoxin] + 2 H(+)</text>
        <dbReference type="Rhea" id="RHEA:24825"/>
        <dbReference type="Rhea" id="RHEA-COMP:10000"/>
        <dbReference type="Rhea" id="RHEA-COMP:10001"/>
        <dbReference type="ChEBI" id="CHEBI:15377"/>
        <dbReference type="ChEBI" id="CHEBI:15378"/>
        <dbReference type="ChEBI" id="CHEBI:33737"/>
        <dbReference type="ChEBI" id="CHEBI:33738"/>
        <dbReference type="ChEBI" id="CHEBI:57623"/>
        <dbReference type="ChEBI" id="CHEBI:128753"/>
        <dbReference type="EC" id="1.17.7.4"/>
    </reaction>
</comment>
<dbReference type="UniPathway" id="UPA00056">
    <property type="reaction ID" value="UER00097"/>
</dbReference>
<dbReference type="STRING" id="1006576.DTL3_1831"/>
<feature type="binding site" evidence="5">
    <location>
        <position position="98"/>
    </location>
    <ligand>
        <name>[4Fe-4S] cluster</name>
        <dbReference type="ChEBI" id="CHEBI:49883"/>
    </ligand>
</feature>
<evidence type="ECO:0000313" key="7">
    <source>
        <dbReference type="Proteomes" id="UP000032809"/>
    </source>
</evidence>
<keyword evidence="2 5" id="KW-0479">Metal-binding</keyword>
<feature type="binding site" evidence="5">
    <location>
        <position position="221"/>
    </location>
    <ligand>
        <name>dimethylallyl diphosphate</name>
        <dbReference type="ChEBI" id="CHEBI:57623"/>
    </ligand>
</feature>
<dbReference type="EMBL" id="LN824141">
    <property type="protein sequence ID" value="CEP79113.1"/>
    <property type="molecule type" value="Genomic_DNA"/>
</dbReference>
<feature type="binding site" evidence="5">
    <location>
        <position position="126"/>
    </location>
    <ligand>
        <name>isopentenyl diphosphate</name>
        <dbReference type="ChEBI" id="CHEBI:128769"/>
    </ligand>
</feature>
<feature type="binding site" evidence="5">
    <location>
        <position position="221"/>
    </location>
    <ligand>
        <name>isopentenyl diphosphate</name>
        <dbReference type="ChEBI" id="CHEBI:128769"/>
    </ligand>
</feature>
<feature type="binding site" evidence="5">
    <location>
        <position position="76"/>
    </location>
    <ligand>
        <name>dimethylallyl diphosphate</name>
        <dbReference type="ChEBI" id="CHEBI:57623"/>
    </ligand>
</feature>
<reference evidence="7" key="1">
    <citation type="submission" date="2014-11" db="EMBL/GenBank/DDBJ databases">
        <authorList>
            <person name="Wibberg D."/>
        </authorList>
    </citation>
    <scope>NUCLEOTIDE SEQUENCE [LARGE SCALE GENOMIC DNA]</scope>
    <source>
        <strain evidence="7">L3</strain>
    </source>
</reference>
<keyword evidence="4 5" id="KW-0411">Iron-sulfur</keyword>
<feature type="binding site" evidence="5">
    <location>
        <position position="219"/>
    </location>
    <ligand>
        <name>dimethylallyl diphosphate</name>
        <dbReference type="ChEBI" id="CHEBI:57623"/>
    </ligand>
</feature>
<accession>A0A0C7P0N5</accession>
<sequence>MEILVAKRIGFCFGVSRAIQEVKTILEQYKEVYIYGELVHNNEVMNELKELRAKVINSLEEIPQDANSKIIVIRAHGITEKEKIVLENNFLKVIDMTCPIVKNLVSLVRQKQKEGYYSILFGKADHPEVRGLKGNVDEKSLLITEKPLNITFKKVLIVSQTTMGEDSFKDFIADTIKINSFKEILVKNTICTETLIREKETLELSKKCDLMLVIGGKQSSNTKKLYNLAKERCKRTFYIERYEELEQIEIYPSDVIGIVTGSSTPIVELERVVNYLKSL</sequence>
<feature type="binding site" evidence="5">
    <location>
        <position position="126"/>
    </location>
    <ligand>
        <name>dimethylallyl diphosphate</name>
        <dbReference type="ChEBI" id="CHEBI:57623"/>
    </ligand>
</feature>
<dbReference type="EC" id="1.17.7.4" evidence="5"/>
<dbReference type="GO" id="GO:0019288">
    <property type="term" value="P:isopentenyl diphosphate biosynthetic process, methylerythritol 4-phosphate pathway"/>
    <property type="evidence" value="ECO:0007669"/>
    <property type="project" value="UniProtKB-UniRule"/>
</dbReference>
<feature type="binding site" evidence="5">
    <location>
        <position position="40"/>
    </location>
    <ligand>
        <name>(2E)-4-hydroxy-3-methylbut-2-enyl diphosphate</name>
        <dbReference type="ChEBI" id="CHEBI:128753"/>
    </ligand>
</feature>
<proteinExistence type="inferred from homology"/>
<evidence type="ECO:0000256" key="4">
    <source>
        <dbReference type="ARBA" id="ARBA00023014"/>
    </source>
</evidence>
<feature type="binding site" evidence="5">
    <location>
        <position position="12"/>
    </location>
    <ligand>
        <name>[4Fe-4S] cluster</name>
        <dbReference type="ChEBI" id="CHEBI:49883"/>
    </ligand>
</feature>
<keyword evidence="3 5" id="KW-0408">Iron</keyword>
<feature type="binding site" evidence="5">
    <location>
        <position position="76"/>
    </location>
    <ligand>
        <name>isopentenyl diphosphate</name>
        <dbReference type="ChEBI" id="CHEBI:128769"/>
    </ligand>
</feature>
<comment type="cofactor">
    <cofactor evidence="5">
        <name>[4Fe-4S] cluster</name>
        <dbReference type="ChEBI" id="CHEBI:49883"/>
    </cofactor>
    <text evidence="5">Binds 1 [4Fe-4S] cluster per subunit.</text>
</comment>
<gene>
    <name evidence="5 6" type="primary">ispH</name>
    <name evidence="6" type="ORF">DTL3_1831</name>
</gene>
<comment type="catalytic activity">
    <reaction evidence="5">
        <text>isopentenyl diphosphate + 2 oxidized [2Fe-2S]-[ferredoxin] + H2O = (2E)-4-hydroxy-3-methylbut-2-enyl diphosphate + 2 reduced [2Fe-2S]-[ferredoxin] + 2 H(+)</text>
        <dbReference type="Rhea" id="RHEA:24488"/>
        <dbReference type="Rhea" id="RHEA-COMP:10000"/>
        <dbReference type="Rhea" id="RHEA-COMP:10001"/>
        <dbReference type="ChEBI" id="CHEBI:15377"/>
        <dbReference type="ChEBI" id="CHEBI:15378"/>
        <dbReference type="ChEBI" id="CHEBI:33737"/>
        <dbReference type="ChEBI" id="CHEBI:33738"/>
        <dbReference type="ChEBI" id="CHEBI:128753"/>
        <dbReference type="ChEBI" id="CHEBI:128769"/>
        <dbReference type="EC" id="1.17.7.4"/>
    </reaction>
</comment>
<comment type="function">
    <text evidence="5">Catalyzes the conversion of 1-hydroxy-2-methyl-2-(E)-butenyl 4-diphosphate (HMBPP) into a mixture of isopentenyl diphosphate (IPP) and dimethylallyl diphosphate (DMAPP). Acts in the terminal step of the DOXP/MEP pathway for isoprenoid precursor biosynthesis.</text>
</comment>
<comment type="similarity">
    <text evidence="5">Belongs to the IspH family.</text>
</comment>
<dbReference type="HAMAP" id="MF_00191">
    <property type="entry name" value="IspH"/>
    <property type="match status" value="1"/>
</dbReference>
<dbReference type="PANTHER" id="PTHR30426:SF0">
    <property type="entry name" value="4-HYDROXY-3-METHYLBUT-2-ENYL DIPHOSPHATE REDUCTASE"/>
    <property type="match status" value="1"/>
</dbReference>
<evidence type="ECO:0000256" key="3">
    <source>
        <dbReference type="ARBA" id="ARBA00023004"/>
    </source>
</evidence>
<feature type="binding site" evidence="5">
    <location>
        <position position="263"/>
    </location>
    <ligand>
        <name>dimethylallyl diphosphate</name>
        <dbReference type="ChEBI" id="CHEBI:57623"/>
    </ligand>
</feature>
<feature type="binding site" evidence="5">
    <location>
        <position position="161"/>
    </location>
    <ligand>
        <name>(2E)-4-hydroxy-3-methylbut-2-enyl diphosphate</name>
        <dbReference type="ChEBI" id="CHEBI:128753"/>
    </ligand>
</feature>
<dbReference type="GO" id="GO:0046872">
    <property type="term" value="F:metal ion binding"/>
    <property type="evidence" value="ECO:0007669"/>
    <property type="project" value="UniProtKB-KW"/>
</dbReference>
<dbReference type="GO" id="GO:0016114">
    <property type="term" value="P:terpenoid biosynthetic process"/>
    <property type="evidence" value="ECO:0007669"/>
    <property type="project" value="UniProtKB-UniRule"/>
</dbReference>
<dbReference type="Gene3D" id="3.40.1010.20">
    <property type="entry name" value="4-hydroxy-3-methylbut-2-enyl diphosphate reductase, catalytic domain"/>
    <property type="match status" value="2"/>
</dbReference>
<feature type="binding site" evidence="5">
    <location>
        <position position="220"/>
    </location>
    <ligand>
        <name>dimethylallyl diphosphate</name>
        <dbReference type="ChEBI" id="CHEBI:57623"/>
    </ligand>
</feature>
<dbReference type="HOGENOM" id="CLU_027486_0_1_0"/>
<dbReference type="NCBIfam" id="TIGR00216">
    <property type="entry name" value="ispH_lytB"/>
    <property type="match status" value="1"/>
</dbReference>
<feature type="binding site" evidence="5">
    <location>
        <position position="40"/>
    </location>
    <ligand>
        <name>dimethylallyl diphosphate</name>
        <dbReference type="ChEBI" id="CHEBI:57623"/>
    </ligand>
</feature>
<keyword evidence="5" id="KW-0414">Isoprene biosynthesis</keyword>
<dbReference type="UniPathway" id="UPA00059">
    <property type="reaction ID" value="UER00105"/>
</dbReference>
<feature type="binding site" evidence="5">
    <location>
        <position position="219"/>
    </location>
    <ligand>
        <name>(2E)-4-hydroxy-3-methylbut-2-enyl diphosphate</name>
        <dbReference type="ChEBI" id="CHEBI:128753"/>
    </ligand>
</feature>
<dbReference type="KEGG" id="dtn:DTL3_1831"/>
<evidence type="ECO:0000313" key="6">
    <source>
        <dbReference type="EMBL" id="CEP79113.1"/>
    </source>
</evidence>
<organism evidence="6 7">
    <name type="scientific">Defluviitoga tunisiensis</name>
    <dbReference type="NCBI Taxonomy" id="1006576"/>
    <lineage>
        <taxon>Bacteria</taxon>
        <taxon>Thermotogati</taxon>
        <taxon>Thermotogota</taxon>
        <taxon>Thermotogae</taxon>
        <taxon>Petrotogales</taxon>
        <taxon>Petrotogaceae</taxon>
        <taxon>Defluviitoga</taxon>
    </lineage>
</organism>
<dbReference type="Gene3D" id="3.40.50.11270">
    <property type="match status" value="1"/>
</dbReference>
<dbReference type="AlphaFoldDB" id="A0A0C7P0N5"/>
<dbReference type="InterPro" id="IPR003451">
    <property type="entry name" value="LytB/IspH"/>
</dbReference>
<feature type="binding site" evidence="5">
    <location>
        <position position="40"/>
    </location>
    <ligand>
        <name>isopentenyl diphosphate</name>
        <dbReference type="ChEBI" id="CHEBI:128769"/>
    </ligand>
</feature>
<evidence type="ECO:0000256" key="1">
    <source>
        <dbReference type="ARBA" id="ARBA00022485"/>
    </source>
</evidence>
<feature type="binding site" evidence="5">
    <location>
        <position position="191"/>
    </location>
    <ligand>
        <name>[4Fe-4S] cluster</name>
        <dbReference type="ChEBI" id="CHEBI:49883"/>
    </ligand>
</feature>
<dbReference type="Pfam" id="PF02401">
    <property type="entry name" value="LYTB"/>
    <property type="match status" value="1"/>
</dbReference>
<dbReference type="RefSeq" id="WP_045088438.1">
    <property type="nucleotide sequence ID" value="NZ_LN824141.1"/>
</dbReference>
<dbReference type="GO" id="GO:0050992">
    <property type="term" value="P:dimethylallyl diphosphate biosynthetic process"/>
    <property type="evidence" value="ECO:0007669"/>
    <property type="project" value="UniProtKB-UniRule"/>
</dbReference>
<keyword evidence="7" id="KW-1185">Reference proteome</keyword>
<comment type="pathway">
    <text evidence="5">Isoprenoid biosynthesis; isopentenyl diphosphate biosynthesis via DXP pathway; isopentenyl diphosphate from 1-deoxy-D-xylulose 5-phosphate: step 6/6.</text>
</comment>
<feature type="binding site" evidence="5">
    <location>
        <position position="126"/>
    </location>
    <ligand>
        <name>(2E)-4-hydroxy-3-methylbut-2-enyl diphosphate</name>
        <dbReference type="ChEBI" id="CHEBI:128753"/>
    </ligand>
</feature>
<feature type="binding site" evidence="5">
    <location>
        <position position="219"/>
    </location>
    <ligand>
        <name>isopentenyl diphosphate</name>
        <dbReference type="ChEBI" id="CHEBI:128769"/>
    </ligand>
</feature>
<feature type="binding site" evidence="5">
    <location>
        <position position="263"/>
    </location>
    <ligand>
        <name>isopentenyl diphosphate</name>
        <dbReference type="ChEBI" id="CHEBI:128769"/>
    </ligand>
</feature>
<keyword evidence="1 5" id="KW-0004">4Fe-4S</keyword>
<evidence type="ECO:0000256" key="5">
    <source>
        <dbReference type="HAMAP-Rule" id="MF_00191"/>
    </source>
</evidence>
<feature type="binding site" evidence="5">
    <location>
        <position position="76"/>
    </location>
    <ligand>
        <name>(2E)-4-hydroxy-3-methylbut-2-enyl diphosphate</name>
        <dbReference type="ChEBI" id="CHEBI:128753"/>
    </ligand>
</feature>
<evidence type="ECO:0000256" key="2">
    <source>
        <dbReference type="ARBA" id="ARBA00022723"/>
    </source>
</evidence>